<feature type="compositionally biased region" description="Basic and acidic residues" evidence="1">
    <location>
        <begin position="130"/>
        <end position="139"/>
    </location>
</feature>
<protein>
    <recommendedName>
        <fullName evidence="4">MarR family protein</fullName>
    </recommendedName>
</protein>
<dbReference type="SUPFAM" id="SSF46785">
    <property type="entry name" value="Winged helix' DNA-binding domain"/>
    <property type="match status" value="2"/>
</dbReference>
<gene>
    <name evidence="2" type="ORF">CLV43_12693</name>
</gene>
<feature type="region of interest" description="Disordered" evidence="1">
    <location>
        <begin position="173"/>
        <end position="192"/>
    </location>
</feature>
<accession>A0A2T0S732</accession>
<dbReference type="Gene3D" id="1.10.10.10">
    <property type="entry name" value="Winged helix-like DNA-binding domain superfamily/Winged helix DNA-binding domain"/>
    <property type="match status" value="2"/>
</dbReference>
<dbReference type="OrthoDB" id="3623544at2"/>
<dbReference type="AlphaFoldDB" id="A0A2T0S732"/>
<evidence type="ECO:0000256" key="1">
    <source>
        <dbReference type="SAM" id="MobiDB-lite"/>
    </source>
</evidence>
<dbReference type="EMBL" id="PVTF01000026">
    <property type="protein sequence ID" value="PRY29216.1"/>
    <property type="molecule type" value="Genomic_DNA"/>
</dbReference>
<feature type="region of interest" description="Disordered" evidence="1">
    <location>
        <begin position="71"/>
        <end position="140"/>
    </location>
</feature>
<evidence type="ECO:0000313" key="2">
    <source>
        <dbReference type="EMBL" id="PRY29216.1"/>
    </source>
</evidence>
<feature type="compositionally biased region" description="Acidic residues" evidence="1">
    <location>
        <begin position="91"/>
        <end position="112"/>
    </location>
</feature>
<name>A0A2T0S732_9PSEU</name>
<sequence>MSTNRTLQAVPTPATDPAKPRTETEEKLWQALRNHPGSTATALSATAGIGKSTAPKILTRWEKDGLVARTAGIADGGSRPADRWSIVTDDQPTDDQPIDQPEPDDQPTDDQPTDQPEKSQRLAPGALRGMVEDYLRDNSGDFSPNAIGKALNRSSGAVHNALEKLVESGYAVRKSDKPKKYSLAATAVSSTE</sequence>
<dbReference type="InterPro" id="IPR036390">
    <property type="entry name" value="WH_DNA-bd_sf"/>
</dbReference>
<evidence type="ECO:0000313" key="3">
    <source>
        <dbReference type="Proteomes" id="UP000239494"/>
    </source>
</evidence>
<feature type="region of interest" description="Disordered" evidence="1">
    <location>
        <begin position="1"/>
        <end position="26"/>
    </location>
</feature>
<proteinExistence type="predicted"/>
<reference evidence="2 3" key="1">
    <citation type="submission" date="2018-03" db="EMBL/GenBank/DDBJ databases">
        <title>Genomic Encyclopedia of Archaeal and Bacterial Type Strains, Phase II (KMG-II): from individual species to whole genera.</title>
        <authorList>
            <person name="Goeker M."/>
        </authorList>
    </citation>
    <scope>NUCLEOTIDE SEQUENCE [LARGE SCALE GENOMIC DNA]</scope>
    <source>
        <strain evidence="2 3">DSM 44720</strain>
    </source>
</reference>
<evidence type="ECO:0008006" key="4">
    <source>
        <dbReference type="Google" id="ProtNLM"/>
    </source>
</evidence>
<organism evidence="2 3">
    <name type="scientific">Umezawaea tangerina</name>
    <dbReference type="NCBI Taxonomy" id="84725"/>
    <lineage>
        <taxon>Bacteria</taxon>
        <taxon>Bacillati</taxon>
        <taxon>Actinomycetota</taxon>
        <taxon>Actinomycetes</taxon>
        <taxon>Pseudonocardiales</taxon>
        <taxon>Pseudonocardiaceae</taxon>
        <taxon>Umezawaea</taxon>
    </lineage>
</organism>
<keyword evidence="3" id="KW-1185">Reference proteome</keyword>
<comment type="caution">
    <text evidence="2">The sequence shown here is derived from an EMBL/GenBank/DDBJ whole genome shotgun (WGS) entry which is preliminary data.</text>
</comment>
<dbReference type="Proteomes" id="UP000239494">
    <property type="component" value="Unassembled WGS sequence"/>
</dbReference>
<dbReference type="InterPro" id="IPR036388">
    <property type="entry name" value="WH-like_DNA-bd_sf"/>
</dbReference>
<dbReference type="RefSeq" id="WP_106196979.1">
    <property type="nucleotide sequence ID" value="NZ_PVTF01000026.1"/>
</dbReference>